<dbReference type="RefSeq" id="WP_118354648.1">
    <property type="nucleotide sequence ID" value="NZ_DBFBQH010000046.1"/>
</dbReference>
<name>A0A3R6JDV2_9BACT</name>
<evidence type="ECO:0000256" key="5">
    <source>
        <dbReference type="RuleBase" id="RU004508"/>
    </source>
</evidence>
<accession>A0A3R6JDV2</accession>
<dbReference type="Proteomes" id="UP000286598">
    <property type="component" value="Unassembled WGS sequence"/>
</dbReference>
<dbReference type="SUPFAM" id="SSF53383">
    <property type="entry name" value="PLP-dependent transferases"/>
    <property type="match status" value="1"/>
</dbReference>
<dbReference type="InterPro" id="IPR015424">
    <property type="entry name" value="PyrdxlP-dep_Trfase"/>
</dbReference>
<evidence type="ECO:0000313" key="7">
    <source>
        <dbReference type="Proteomes" id="UP000286598"/>
    </source>
</evidence>
<evidence type="ECO:0000256" key="2">
    <source>
        <dbReference type="ARBA" id="ARBA00037999"/>
    </source>
</evidence>
<keyword evidence="6" id="KW-0808">Transferase</keyword>
<dbReference type="GO" id="GO:0000271">
    <property type="term" value="P:polysaccharide biosynthetic process"/>
    <property type="evidence" value="ECO:0007669"/>
    <property type="project" value="TreeGrafter"/>
</dbReference>
<keyword evidence="1 4" id="KW-0663">Pyridoxal phosphate</keyword>
<evidence type="ECO:0000313" key="6">
    <source>
        <dbReference type="EMBL" id="RHK52368.1"/>
    </source>
</evidence>
<sequence>MIKYLDLKSVTAQHDSEINEAVQRVVESGWYLQGAENKAFCKEFASFIGTAHCVGCGNGLDALTLILRAYKEMGVMQDGDEVIVPANTYIATILAITENNLKPVLVEPRIDTFQINDTRIEEAITPRTRAIMIVHLYGKCAYTDHIGDICRRHNLRLIEDNAQAHGCHFGNRRTGSLGDAAAHSFYPGKNLGALGDGGAVTTDDKTLAEMITTLANYGSSRKYVFDYKGRNSRLDEVQAAVLRVKLRYLDADNARRRDIALQYAERIHNERLLLPSMEYCKQSVHHIFPVLCKQRDELQKYLLEHGVQTMVHYPIPPHRQLCYKEMAELQLPITEQIHAEELSIPLNQTLTQEEVETIIDVLNKF</sequence>
<gene>
    <name evidence="6" type="ORF">DW060_02260</name>
</gene>
<protein>
    <submittedName>
        <fullName evidence="6">DegT/DnrJ/EryC1/StrS family aminotransferase</fullName>
    </submittedName>
</protein>
<comment type="similarity">
    <text evidence="2 5">Belongs to the DegT/DnrJ/EryC1 family.</text>
</comment>
<keyword evidence="6" id="KW-0032">Aminotransferase</keyword>
<dbReference type="Pfam" id="PF01041">
    <property type="entry name" value="DegT_DnrJ_EryC1"/>
    <property type="match status" value="1"/>
</dbReference>
<dbReference type="InterPro" id="IPR000653">
    <property type="entry name" value="DegT/StrS_aminotransferase"/>
</dbReference>
<evidence type="ECO:0000256" key="1">
    <source>
        <dbReference type="ARBA" id="ARBA00022898"/>
    </source>
</evidence>
<dbReference type="OrthoDB" id="9810913at2"/>
<dbReference type="Gene3D" id="3.40.640.10">
    <property type="entry name" value="Type I PLP-dependent aspartate aminotransferase-like (Major domain)"/>
    <property type="match status" value="1"/>
</dbReference>
<dbReference type="PIRSF" id="PIRSF000390">
    <property type="entry name" value="PLP_StrS"/>
    <property type="match status" value="1"/>
</dbReference>
<dbReference type="InterPro" id="IPR015421">
    <property type="entry name" value="PyrdxlP-dep_Trfase_major"/>
</dbReference>
<dbReference type="CDD" id="cd00616">
    <property type="entry name" value="AHBA_syn"/>
    <property type="match status" value="1"/>
</dbReference>
<dbReference type="PANTHER" id="PTHR30244">
    <property type="entry name" value="TRANSAMINASE"/>
    <property type="match status" value="1"/>
</dbReference>
<proteinExistence type="inferred from homology"/>
<dbReference type="GO" id="GO:0030170">
    <property type="term" value="F:pyridoxal phosphate binding"/>
    <property type="evidence" value="ECO:0007669"/>
    <property type="project" value="TreeGrafter"/>
</dbReference>
<organism evidence="6 7">
    <name type="scientific">Leyella stercorea</name>
    <dbReference type="NCBI Taxonomy" id="363265"/>
    <lineage>
        <taxon>Bacteria</taxon>
        <taxon>Pseudomonadati</taxon>
        <taxon>Bacteroidota</taxon>
        <taxon>Bacteroidia</taxon>
        <taxon>Bacteroidales</taxon>
        <taxon>Prevotellaceae</taxon>
        <taxon>Leyella</taxon>
    </lineage>
</organism>
<reference evidence="6 7" key="1">
    <citation type="submission" date="2018-08" db="EMBL/GenBank/DDBJ databases">
        <title>A genome reference for cultivated species of the human gut microbiota.</title>
        <authorList>
            <person name="Zou Y."/>
            <person name="Xue W."/>
            <person name="Luo G."/>
        </authorList>
    </citation>
    <scope>NUCLEOTIDE SEQUENCE [LARGE SCALE GENOMIC DNA]</scope>
    <source>
        <strain evidence="6 7">AF42-9</strain>
    </source>
</reference>
<dbReference type="Gene3D" id="3.90.1150.10">
    <property type="entry name" value="Aspartate Aminotransferase, domain 1"/>
    <property type="match status" value="1"/>
</dbReference>
<dbReference type="GO" id="GO:0008483">
    <property type="term" value="F:transaminase activity"/>
    <property type="evidence" value="ECO:0007669"/>
    <property type="project" value="UniProtKB-KW"/>
</dbReference>
<evidence type="ECO:0000256" key="3">
    <source>
        <dbReference type="PIRSR" id="PIRSR000390-1"/>
    </source>
</evidence>
<dbReference type="AlphaFoldDB" id="A0A3R6JDV2"/>
<keyword evidence="7" id="KW-1185">Reference proteome</keyword>
<feature type="active site" description="Proton acceptor" evidence="3">
    <location>
        <position position="189"/>
    </location>
</feature>
<evidence type="ECO:0000256" key="4">
    <source>
        <dbReference type="PIRSR" id="PIRSR000390-2"/>
    </source>
</evidence>
<comment type="caution">
    <text evidence="6">The sequence shown here is derived from an EMBL/GenBank/DDBJ whole genome shotgun (WGS) entry which is preliminary data.</text>
</comment>
<dbReference type="PANTHER" id="PTHR30244:SF36">
    <property type="entry name" value="3-OXO-GLUCOSE-6-PHOSPHATE:GLUTAMATE AMINOTRANSFERASE"/>
    <property type="match status" value="1"/>
</dbReference>
<dbReference type="EMBL" id="QRNO01000006">
    <property type="protein sequence ID" value="RHK52368.1"/>
    <property type="molecule type" value="Genomic_DNA"/>
</dbReference>
<feature type="modified residue" description="N6-(pyridoxal phosphate)lysine" evidence="4">
    <location>
        <position position="189"/>
    </location>
</feature>
<dbReference type="InterPro" id="IPR015422">
    <property type="entry name" value="PyrdxlP-dep_Trfase_small"/>
</dbReference>